<comment type="caution">
    <text evidence="3">The sequence shown here is derived from an EMBL/GenBank/DDBJ whole genome shotgun (WGS) entry which is preliminary data.</text>
</comment>
<sequence>MNALPLLAGLLLAGAAHADDAILKCRTLADAGARLACYDAIEVKAGAAPDRQASFGLRPTPQPKAEEAPRSVSSTIAGSFDGWRPGSRIRLANGQVWRVLDGAEVVLAPMTNPKATVERGVLGALFLKVEGTNHSARVSRVE</sequence>
<feature type="signal peptide" evidence="2">
    <location>
        <begin position="1"/>
        <end position="18"/>
    </location>
</feature>
<feature type="region of interest" description="Disordered" evidence="1">
    <location>
        <begin position="52"/>
        <end position="87"/>
    </location>
</feature>
<keyword evidence="4" id="KW-1185">Reference proteome</keyword>
<evidence type="ECO:0000256" key="2">
    <source>
        <dbReference type="SAM" id="SignalP"/>
    </source>
</evidence>
<reference evidence="3" key="1">
    <citation type="submission" date="2021-11" db="EMBL/GenBank/DDBJ databases">
        <title>The complete genome of Massilia sp sp. G4R7.</title>
        <authorList>
            <person name="Liu L."/>
            <person name="Yue J."/>
            <person name="Yuan J."/>
            <person name="Yang F."/>
            <person name="Li L."/>
        </authorList>
    </citation>
    <scope>NUCLEOTIDE SEQUENCE</scope>
    <source>
        <strain evidence="3">G4R7</strain>
    </source>
</reference>
<organism evidence="3 4">
    <name type="scientific">Massilia phyllostachyos</name>
    <dbReference type="NCBI Taxonomy" id="2898585"/>
    <lineage>
        <taxon>Bacteria</taxon>
        <taxon>Pseudomonadati</taxon>
        <taxon>Pseudomonadota</taxon>
        <taxon>Betaproteobacteria</taxon>
        <taxon>Burkholderiales</taxon>
        <taxon>Oxalobacteraceae</taxon>
        <taxon>Telluria group</taxon>
        <taxon>Massilia</taxon>
    </lineage>
</organism>
<keyword evidence="2" id="KW-0732">Signal</keyword>
<feature type="chain" id="PRO_5046623364" evidence="2">
    <location>
        <begin position="19"/>
        <end position="142"/>
    </location>
</feature>
<name>A0ABS8QBI0_9BURK</name>
<evidence type="ECO:0000256" key="1">
    <source>
        <dbReference type="SAM" id="MobiDB-lite"/>
    </source>
</evidence>
<dbReference type="EMBL" id="JAJNOC010000010">
    <property type="protein sequence ID" value="MCD2519085.1"/>
    <property type="molecule type" value="Genomic_DNA"/>
</dbReference>
<accession>A0ABS8QBI0</accession>
<evidence type="ECO:0000313" key="4">
    <source>
        <dbReference type="Proteomes" id="UP001179361"/>
    </source>
</evidence>
<evidence type="ECO:0000313" key="3">
    <source>
        <dbReference type="EMBL" id="MCD2519085.1"/>
    </source>
</evidence>
<dbReference type="Proteomes" id="UP001179361">
    <property type="component" value="Unassembled WGS sequence"/>
</dbReference>
<protein>
    <submittedName>
        <fullName evidence="3">Uncharacterized protein</fullName>
    </submittedName>
</protein>
<gene>
    <name evidence="3" type="ORF">LQ564_22545</name>
</gene>
<dbReference type="RefSeq" id="WP_231060359.1">
    <property type="nucleotide sequence ID" value="NZ_JAJNOC010000010.1"/>
</dbReference>
<proteinExistence type="predicted"/>